<gene>
    <name evidence="6" type="ORF">J2X21_005223</name>
</gene>
<evidence type="ECO:0000256" key="3">
    <source>
        <dbReference type="ARBA" id="ARBA00022917"/>
    </source>
</evidence>
<evidence type="ECO:0000259" key="5">
    <source>
        <dbReference type="Pfam" id="PF03143"/>
    </source>
</evidence>
<dbReference type="EMBL" id="JAVDXV010000013">
    <property type="protein sequence ID" value="MDR7336053.1"/>
    <property type="molecule type" value="Genomic_DNA"/>
</dbReference>
<dbReference type="Proteomes" id="UP001180825">
    <property type="component" value="Unassembled WGS sequence"/>
</dbReference>
<comment type="caution">
    <text evidence="6">The sequence shown here is derived from an EMBL/GenBank/DDBJ whole genome shotgun (WGS) entry which is preliminary data.</text>
</comment>
<name>A0ABU2AFR5_9BURK</name>
<dbReference type="SUPFAM" id="SSF50465">
    <property type="entry name" value="EF-Tu/eEF-1alpha/eIF2-gamma C-terminal domain"/>
    <property type="match status" value="1"/>
</dbReference>
<proteinExistence type="predicted"/>
<dbReference type="InterPro" id="IPR009001">
    <property type="entry name" value="Transl_elong_EF1A/Init_IF2_C"/>
</dbReference>
<evidence type="ECO:0000256" key="1">
    <source>
        <dbReference type="ARBA" id="ARBA00022741"/>
    </source>
</evidence>
<organism evidence="6 7">
    <name type="scientific">Roseateles asaccharophilus</name>
    <dbReference type="NCBI Taxonomy" id="582607"/>
    <lineage>
        <taxon>Bacteria</taxon>
        <taxon>Pseudomonadati</taxon>
        <taxon>Pseudomonadota</taxon>
        <taxon>Betaproteobacteria</taxon>
        <taxon>Burkholderiales</taxon>
        <taxon>Sphaerotilaceae</taxon>
        <taxon>Roseateles</taxon>
    </lineage>
</organism>
<dbReference type="InterPro" id="IPR004160">
    <property type="entry name" value="Transl_elong_EFTu/EF1A_C"/>
</dbReference>
<dbReference type="Gene3D" id="2.40.30.10">
    <property type="entry name" value="Translation factors"/>
    <property type="match status" value="1"/>
</dbReference>
<dbReference type="PROSITE" id="PS51257">
    <property type="entry name" value="PROKAR_LIPOPROTEIN"/>
    <property type="match status" value="1"/>
</dbReference>
<keyword evidence="2" id="KW-0251">Elongation factor</keyword>
<evidence type="ECO:0000256" key="4">
    <source>
        <dbReference type="ARBA" id="ARBA00023134"/>
    </source>
</evidence>
<evidence type="ECO:0000256" key="2">
    <source>
        <dbReference type="ARBA" id="ARBA00022768"/>
    </source>
</evidence>
<protein>
    <submittedName>
        <fullName evidence="6">Translation elongation factor EF-Tu-like GTPase</fullName>
    </submittedName>
</protein>
<evidence type="ECO:0000313" key="7">
    <source>
        <dbReference type="Proteomes" id="UP001180825"/>
    </source>
</evidence>
<keyword evidence="7" id="KW-1185">Reference proteome</keyword>
<keyword evidence="4" id="KW-0342">GTP-binding</keyword>
<accession>A0ABU2AFR5</accession>
<dbReference type="RefSeq" id="WP_310333054.1">
    <property type="nucleotide sequence ID" value="NZ_JAVDXV010000013.1"/>
</dbReference>
<evidence type="ECO:0000313" key="6">
    <source>
        <dbReference type="EMBL" id="MDR7336053.1"/>
    </source>
</evidence>
<reference evidence="6 7" key="1">
    <citation type="submission" date="2023-07" db="EMBL/GenBank/DDBJ databases">
        <title>Sorghum-associated microbial communities from plants grown in Nebraska, USA.</title>
        <authorList>
            <person name="Schachtman D."/>
        </authorList>
    </citation>
    <scope>NUCLEOTIDE SEQUENCE [LARGE SCALE GENOMIC DNA]</scope>
    <source>
        <strain evidence="6 7">BE316</strain>
    </source>
</reference>
<keyword evidence="1" id="KW-0547">Nucleotide-binding</keyword>
<dbReference type="Pfam" id="PF03143">
    <property type="entry name" value="GTP_EFTU_D3"/>
    <property type="match status" value="1"/>
</dbReference>
<keyword evidence="3" id="KW-0648">Protein biosynthesis</keyword>
<feature type="domain" description="Translation elongation factor EFTu/EF1A C-terminal" evidence="5">
    <location>
        <begin position="48"/>
        <end position="131"/>
    </location>
</feature>
<sequence>MDKLLRCTAVVCVASWLAAGCSKSADDGRAAMPVVFNAQSPITVSLTLLKAEGEVGRGSAIGNNYRPQLRFASTGAEVGCVVQLPKHFPSLEPGQTTNATLVCEEAVSVVPGKGEFTVLEGGKQVGKGAVQLR</sequence>